<dbReference type="GO" id="GO:0005886">
    <property type="term" value="C:plasma membrane"/>
    <property type="evidence" value="ECO:0007669"/>
    <property type="project" value="UniProtKB-SubCell"/>
</dbReference>
<reference evidence="12" key="1">
    <citation type="journal article" date="2020" name="mSystems">
        <title>Genome- and Community-Level Interaction Insights into Carbon Utilization and Element Cycling Functions of Hydrothermarchaeota in Hydrothermal Sediment.</title>
        <authorList>
            <person name="Zhou Z."/>
            <person name="Liu Y."/>
            <person name="Xu W."/>
            <person name="Pan J."/>
            <person name="Luo Z.H."/>
            <person name="Li M."/>
        </authorList>
    </citation>
    <scope>NUCLEOTIDE SEQUENCE [LARGE SCALE GENOMIC DNA]</scope>
    <source>
        <strain evidence="12">SpSt-769</strain>
    </source>
</reference>
<dbReference type="CDD" id="cd12152">
    <property type="entry name" value="F1-ATPase_delta"/>
    <property type="match status" value="1"/>
</dbReference>
<dbReference type="GO" id="GO:0012505">
    <property type="term" value="C:endomembrane system"/>
    <property type="evidence" value="ECO:0007669"/>
    <property type="project" value="UniProtKB-SubCell"/>
</dbReference>
<accession>A0A7C4EYA6</accession>
<dbReference type="PANTHER" id="PTHR13822">
    <property type="entry name" value="ATP SYNTHASE DELTA/EPSILON CHAIN"/>
    <property type="match status" value="1"/>
</dbReference>
<dbReference type="GO" id="GO:0005524">
    <property type="term" value="F:ATP binding"/>
    <property type="evidence" value="ECO:0007669"/>
    <property type="project" value="UniProtKB-UniRule"/>
</dbReference>
<proteinExistence type="inferred from homology"/>
<keyword evidence="9" id="KW-0375">Hydrogen ion transport</keyword>
<evidence type="ECO:0000256" key="7">
    <source>
        <dbReference type="ARBA" id="ARBA00023196"/>
    </source>
</evidence>
<dbReference type="PANTHER" id="PTHR13822:SF10">
    <property type="entry name" value="ATP SYNTHASE EPSILON CHAIN, CHLOROPLASTIC"/>
    <property type="match status" value="1"/>
</dbReference>
<evidence type="ECO:0000256" key="9">
    <source>
        <dbReference type="HAMAP-Rule" id="MF_00530"/>
    </source>
</evidence>
<keyword evidence="7 9" id="KW-0139">CF(1)</keyword>
<protein>
    <recommendedName>
        <fullName evidence="9">ATP synthase epsilon chain</fullName>
    </recommendedName>
    <alternativeName>
        <fullName evidence="9">ATP synthase F1 sector epsilon subunit</fullName>
    </alternativeName>
    <alternativeName>
        <fullName evidence="9">F-ATPase epsilon subunit</fullName>
    </alternativeName>
</protein>
<comment type="similarity">
    <text evidence="3 9 10">Belongs to the ATPase epsilon chain family.</text>
</comment>
<dbReference type="InterPro" id="IPR020546">
    <property type="entry name" value="ATP_synth_F1_dsu/esu_N"/>
</dbReference>
<evidence type="ECO:0000256" key="10">
    <source>
        <dbReference type="RuleBase" id="RU003656"/>
    </source>
</evidence>
<evidence type="ECO:0000256" key="2">
    <source>
        <dbReference type="ARBA" id="ARBA00004184"/>
    </source>
</evidence>
<keyword evidence="9" id="KW-1003">Cell membrane</keyword>
<comment type="subunit">
    <text evidence="9 10">F-type ATPases have 2 components, CF(1) - the catalytic core - and CF(0) - the membrane proton channel. CF(1) has five subunits: alpha(3), beta(3), gamma(1), delta(1), epsilon(1). CF(0) has three main subunits: a, b and c.</text>
</comment>
<feature type="domain" description="ATP synthase F1 complex delta/epsilon subunit N-terminal" evidence="11">
    <location>
        <begin position="5"/>
        <end position="83"/>
    </location>
</feature>
<comment type="function">
    <text evidence="1 9">Produces ATP from ADP in the presence of a proton gradient across the membrane.</text>
</comment>
<keyword evidence="6 9" id="KW-0472">Membrane</keyword>
<dbReference type="SUPFAM" id="SSF51344">
    <property type="entry name" value="Epsilon subunit of F1F0-ATP synthase N-terminal domain"/>
    <property type="match status" value="1"/>
</dbReference>
<dbReference type="GO" id="GO:0045259">
    <property type="term" value="C:proton-transporting ATP synthase complex"/>
    <property type="evidence" value="ECO:0007669"/>
    <property type="project" value="UniProtKB-KW"/>
</dbReference>
<sequence>MAEKFKVELVTPKGVVFNKEVEEVIAPGIMGEFGVLIGHTPLLTFIKPGVLSYLENNTFHKFVVGPGFCEVLKDSMTILVEEAYGAQEIDPAEAAAEVSSLEKEIAQIDAAADPEKHKRYMDKLAVAKTKAALGGKS</sequence>
<name>A0A7C4EYA6_9BACT</name>
<dbReference type="HAMAP" id="MF_00530">
    <property type="entry name" value="ATP_synth_epsil_bac"/>
    <property type="match status" value="1"/>
</dbReference>
<dbReference type="EMBL" id="DTGT01000402">
    <property type="protein sequence ID" value="HGH62076.1"/>
    <property type="molecule type" value="Genomic_DNA"/>
</dbReference>
<keyword evidence="5 9" id="KW-0406">Ion transport</keyword>
<dbReference type="NCBIfam" id="TIGR01216">
    <property type="entry name" value="ATP_synt_epsi"/>
    <property type="match status" value="1"/>
</dbReference>
<keyword evidence="8 9" id="KW-0066">ATP synthesis</keyword>
<dbReference type="InterPro" id="IPR001469">
    <property type="entry name" value="ATP_synth_F1_dsu/esu"/>
</dbReference>
<evidence type="ECO:0000256" key="6">
    <source>
        <dbReference type="ARBA" id="ARBA00023136"/>
    </source>
</evidence>
<evidence type="ECO:0000256" key="5">
    <source>
        <dbReference type="ARBA" id="ARBA00023065"/>
    </source>
</evidence>
<gene>
    <name evidence="9 12" type="primary">atpC</name>
    <name evidence="12" type="ORF">ENV54_12355</name>
</gene>
<evidence type="ECO:0000259" key="11">
    <source>
        <dbReference type="Pfam" id="PF02823"/>
    </source>
</evidence>
<dbReference type="AlphaFoldDB" id="A0A7C4EYA6"/>
<evidence type="ECO:0000313" key="12">
    <source>
        <dbReference type="EMBL" id="HGH62076.1"/>
    </source>
</evidence>
<dbReference type="Gene3D" id="2.60.15.10">
    <property type="entry name" value="F0F1 ATP synthase delta/epsilon subunit, N-terminal"/>
    <property type="match status" value="1"/>
</dbReference>
<dbReference type="GO" id="GO:0046933">
    <property type="term" value="F:proton-transporting ATP synthase activity, rotational mechanism"/>
    <property type="evidence" value="ECO:0007669"/>
    <property type="project" value="UniProtKB-UniRule"/>
</dbReference>
<comment type="caution">
    <text evidence="12">The sequence shown here is derived from an EMBL/GenBank/DDBJ whole genome shotgun (WGS) entry which is preliminary data.</text>
</comment>
<evidence type="ECO:0000256" key="1">
    <source>
        <dbReference type="ARBA" id="ARBA00003543"/>
    </source>
</evidence>
<comment type="subcellular location">
    <subcellularLocation>
        <location evidence="9">Cell membrane</location>
        <topology evidence="9">Peripheral membrane protein</topology>
    </subcellularLocation>
    <subcellularLocation>
        <location evidence="2">Endomembrane system</location>
        <topology evidence="2">Peripheral membrane protein</topology>
    </subcellularLocation>
</comment>
<evidence type="ECO:0000256" key="8">
    <source>
        <dbReference type="ARBA" id="ARBA00023310"/>
    </source>
</evidence>
<dbReference type="Pfam" id="PF02823">
    <property type="entry name" value="ATP-synt_DE_N"/>
    <property type="match status" value="1"/>
</dbReference>
<evidence type="ECO:0000256" key="3">
    <source>
        <dbReference type="ARBA" id="ARBA00005712"/>
    </source>
</evidence>
<evidence type="ECO:0000256" key="4">
    <source>
        <dbReference type="ARBA" id="ARBA00022448"/>
    </source>
</evidence>
<dbReference type="InterPro" id="IPR036771">
    <property type="entry name" value="ATPsynth_dsu/esu_N"/>
</dbReference>
<keyword evidence="4 9" id="KW-0813">Transport</keyword>
<organism evidence="12">
    <name type="scientific">Desulfomonile tiedjei</name>
    <dbReference type="NCBI Taxonomy" id="2358"/>
    <lineage>
        <taxon>Bacteria</taxon>
        <taxon>Pseudomonadati</taxon>
        <taxon>Thermodesulfobacteriota</taxon>
        <taxon>Desulfomonilia</taxon>
        <taxon>Desulfomonilales</taxon>
        <taxon>Desulfomonilaceae</taxon>
        <taxon>Desulfomonile</taxon>
    </lineage>
</organism>